<dbReference type="SUPFAM" id="SSF55821">
    <property type="entry name" value="YrdC/RibB"/>
    <property type="match status" value="1"/>
</dbReference>
<sequence>MIYLAQTDTTAGFLSDDKIQLNRLKNRPDNQECIITTSKFQNLLKLTRIPNIHKNRIRKSKFSTFLYPNSKAIRVIKDHKHAKFLSNFDWLYSTSANLHGKNFDLKWALQVADIAVDSHFSEEKSSKIFKISNSNIKRLR</sequence>
<organism evidence="1 2">
    <name type="scientific">Campylobacter majalis</name>
    <dbReference type="NCBI Taxonomy" id="2790656"/>
    <lineage>
        <taxon>Bacteria</taxon>
        <taxon>Pseudomonadati</taxon>
        <taxon>Campylobacterota</taxon>
        <taxon>Epsilonproteobacteria</taxon>
        <taxon>Campylobacterales</taxon>
        <taxon>Campylobacteraceae</taxon>
        <taxon>Campylobacter</taxon>
    </lineage>
</organism>
<comment type="caution">
    <text evidence="1">The sequence shown here is derived from an EMBL/GenBank/DDBJ whole genome shotgun (WGS) entry which is preliminary data.</text>
</comment>
<name>A0ABM8Q728_9BACT</name>
<dbReference type="Proteomes" id="UP000789803">
    <property type="component" value="Unassembled WGS sequence"/>
</dbReference>
<dbReference type="RefSeq" id="WP_229932950.1">
    <property type="nucleotide sequence ID" value="NZ_CAJHOF010000009.1"/>
</dbReference>
<dbReference type="InterPro" id="IPR017945">
    <property type="entry name" value="DHBP_synth_RibB-like_a/b_dom"/>
</dbReference>
<proteinExistence type="predicted"/>
<reference evidence="1 2" key="1">
    <citation type="submission" date="2020-11" db="EMBL/GenBank/DDBJ databases">
        <authorList>
            <person name="Peeters C."/>
        </authorList>
    </citation>
    <scope>NUCLEOTIDE SEQUENCE [LARGE SCALE GENOMIC DNA]</scope>
    <source>
        <strain evidence="1 2">LMG 7974</strain>
    </source>
</reference>
<evidence type="ECO:0000313" key="1">
    <source>
        <dbReference type="EMBL" id="CAD7288781.1"/>
    </source>
</evidence>
<gene>
    <name evidence="1" type="ORF">LMG7974_01149</name>
</gene>
<evidence type="ECO:0000313" key="2">
    <source>
        <dbReference type="Proteomes" id="UP000789803"/>
    </source>
</evidence>
<protein>
    <recommendedName>
        <fullName evidence="3">Sua5 YciO YrdC YwlC family protein</fullName>
    </recommendedName>
</protein>
<accession>A0ABM8Q728</accession>
<evidence type="ECO:0008006" key="3">
    <source>
        <dbReference type="Google" id="ProtNLM"/>
    </source>
</evidence>
<keyword evidence="2" id="KW-1185">Reference proteome</keyword>
<dbReference type="EMBL" id="CAJHOF010000009">
    <property type="protein sequence ID" value="CAD7288781.1"/>
    <property type="molecule type" value="Genomic_DNA"/>
</dbReference>